<dbReference type="PROSITE" id="PS51257">
    <property type="entry name" value="PROKAR_LIPOPROTEIN"/>
    <property type="match status" value="1"/>
</dbReference>
<dbReference type="OrthoDB" id="7197847at2"/>
<dbReference type="InterPro" id="IPR029058">
    <property type="entry name" value="AB_hydrolase_fold"/>
</dbReference>
<name>U2FX74_9GAMM</name>
<dbReference type="RefSeq" id="WP_006914141.1">
    <property type="nucleotide sequence ID" value="NZ_AFNV02000003.1"/>
</dbReference>
<dbReference type="STRING" id="1033802.SSPSH_000569"/>
<proteinExistence type="predicted"/>
<protein>
    <submittedName>
        <fullName evidence="1">Membrane lipoprotein</fullName>
    </submittedName>
</protein>
<comment type="caution">
    <text evidence="1">The sequence shown here is derived from an EMBL/GenBank/DDBJ whole genome shotgun (WGS) entry which is preliminary data.</text>
</comment>
<keyword evidence="2" id="KW-1185">Reference proteome</keyword>
<dbReference type="Proteomes" id="UP000006242">
    <property type="component" value="Unassembled WGS sequence"/>
</dbReference>
<dbReference type="eggNOG" id="COG1073">
    <property type="taxonomic scope" value="Bacteria"/>
</dbReference>
<reference evidence="1 2" key="1">
    <citation type="journal article" date="2011" name="J. Bacteriol.">
        <title>Genome sequence of Salinisphaera shabanensis, a gammaproteobacterium from the harsh, variable environment of the brine-seawater interface of the Shaban Deep in the Red Sea.</title>
        <authorList>
            <person name="Antunes A."/>
            <person name="Alam I."/>
            <person name="Bajic V.B."/>
            <person name="Stingl U."/>
        </authorList>
    </citation>
    <scope>NUCLEOTIDE SEQUENCE [LARGE SCALE GENOMIC DNA]</scope>
    <source>
        <strain evidence="1 2">E1L3A</strain>
    </source>
</reference>
<dbReference type="EMBL" id="AFNV02000003">
    <property type="protein sequence ID" value="ERJ20459.1"/>
    <property type="molecule type" value="Genomic_DNA"/>
</dbReference>
<gene>
    <name evidence="1" type="ORF">SSPSH_000569</name>
</gene>
<evidence type="ECO:0000313" key="2">
    <source>
        <dbReference type="Proteomes" id="UP000006242"/>
    </source>
</evidence>
<dbReference type="SUPFAM" id="SSF53474">
    <property type="entry name" value="alpha/beta-Hydrolases"/>
    <property type="match status" value="1"/>
</dbReference>
<reference evidence="1 2" key="2">
    <citation type="journal article" date="2013" name="PLoS ONE">
        <title>INDIGO - INtegrated Data Warehouse of MIcrobial GenOmes with Examples from the Red Sea Extremophiles.</title>
        <authorList>
            <person name="Alam I."/>
            <person name="Antunes A."/>
            <person name="Kamau A.A."/>
            <person name="Ba Alawi W."/>
            <person name="Kalkatawi M."/>
            <person name="Stingl U."/>
            <person name="Bajic V.B."/>
        </authorList>
    </citation>
    <scope>NUCLEOTIDE SEQUENCE [LARGE SCALE GENOMIC DNA]</scope>
    <source>
        <strain evidence="1 2">E1L3A</strain>
    </source>
</reference>
<accession>U2FX74</accession>
<keyword evidence="1" id="KW-0449">Lipoprotein</keyword>
<sequence>MNDLRWTQVLALACASVLVVGCSDSGDSDDDVDAGNAQLTRVQDTRQFSVDRDKLAFGALNGVESDRWTGVMANGAGYRVEVPASGNWNGMLVMYAHGYRGEEGELSVSNPALRDYYIRNGYAWAASSYSKNYYDVRAGVEDTNALANAFVDIAAENGRTLMAPTKIYITGDSMGGHVTAAAIEQETQLEAANKVRYAGAVARCGVVGGTYEFDYLLNFTFAAQHAADMGPTRYPATDFNQTEIDAVLWSTEPGFGQQGVPTAAGEKLENIVRTLSGGDRPVFQQGFRGGYYDVVMGTGGRDGTVNGILARDLSGNIGYEYDYDGDPESSTAEETQFNESILRVAADPNANPARSDGVRWIPRVNGQFSVPMVTLHGLGDLYVPFVHEQIYRERARDNGNDDLLVQRAVRAPGHCDFTQEERLAAFEDMINWEQNSVKPAGDDVSRTAVADADYGCQFTTADRQGIAACPAP</sequence>
<organism evidence="1 2">
    <name type="scientific">Salinisphaera shabanensis E1L3A</name>
    <dbReference type="NCBI Taxonomy" id="1033802"/>
    <lineage>
        <taxon>Bacteria</taxon>
        <taxon>Pseudomonadati</taxon>
        <taxon>Pseudomonadota</taxon>
        <taxon>Gammaproteobacteria</taxon>
        <taxon>Salinisphaerales</taxon>
        <taxon>Salinisphaeraceae</taxon>
        <taxon>Salinisphaera</taxon>
    </lineage>
</organism>
<dbReference type="Gene3D" id="3.40.50.1820">
    <property type="entry name" value="alpha/beta hydrolase"/>
    <property type="match status" value="1"/>
</dbReference>
<evidence type="ECO:0000313" key="1">
    <source>
        <dbReference type="EMBL" id="ERJ20459.1"/>
    </source>
</evidence>
<dbReference type="AlphaFoldDB" id="U2FX74"/>